<keyword evidence="10" id="KW-0539">Nucleus</keyword>
<dbReference type="SMART" id="SM00350">
    <property type="entry name" value="MCM"/>
    <property type="match status" value="1"/>
</dbReference>
<dbReference type="Pfam" id="PF21933">
    <property type="entry name" value="MCM5_C"/>
    <property type="match status" value="1"/>
</dbReference>
<dbReference type="SUPFAM" id="SSF52540">
    <property type="entry name" value="P-loop containing nucleoside triphosphate hydrolases"/>
    <property type="match status" value="1"/>
</dbReference>
<dbReference type="InterPro" id="IPR012340">
    <property type="entry name" value="NA-bd_OB-fold"/>
</dbReference>
<comment type="function">
    <text evidence="13">Probable component of the MCM2-7 complex (MCM complex) that may function as a DNA helicase and which is essential to undergo a single round of replication initiation and elongation per cell cycle in eukaryotic cells.</text>
</comment>
<comment type="similarity">
    <text evidence="2 17">Belongs to the MCM family.</text>
</comment>
<dbReference type="GO" id="GO:0000727">
    <property type="term" value="P:double-strand break repair via break-induced replication"/>
    <property type="evidence" value="ECO:0007669"/>
    <property type="project" value="TreeGrafter"/>
</dbReference>
<dbReference type="GO" id="GO:0042555">
    <property type="term" value="C:MCM complex"/>
    <property type="evidence" value="ECO:0007669"/>
    <property type="project" value="InterPro"/>
</dbReference>
<keyword evidence="8 17" id="KW-0067">ATP-binding</keyword>
<keyword evidence="9 17" id="KW-0238">DNA-binding</keyword>
<dbReference type="Pfam" id="PF14551">
    <property type="entry name" value="MCM_N"/>
    <property type="match status" value="1"/>
</dbReference>
<dbReference type="Gene3D" id="2.20.28.10">
    <property type="match status" value="1"/>
</dbReference>
<dbReference type="InterPro" id="IPR054125">
    <property type="entry name" value="MCM5_C"/>
</dbReference>
<keyword evidence="11" id="KW-0131">Cell cycle</keyword>
<dbReference type="Gene3D" id="3.50.50.60">
    <property type="entry name" value="FAD/NAD(P)-binding domain"/>
    <property type="match status" value="1"/>
</dbReference>
<evidence type="ECO:0000256" key="1">
    <source>
        <dbReference type="ARBA" id="ARBA00004123"/>
    </source>
</evidence>
<organism evidence="19 20">
    <name type="scientific">Prunus armeniaca</name>
    <name type="common">Apricot</name>
    <name type="synonym">Armeniaca vulgaris</name>
    <dbReference type="NCBI Taxonomy" id="36596"/>
    <lineage>
        <taxon>Eukaryota</taxon>
        <taxon>Viridiplantae</taxon>
        <taxon>Streptophyta</taxon>
        <taxon>Embryophyta</taxon>
        <taxon>Tracheophyta</taxon>
        <taxon>Spermatophyta</taxon>
        <taxon>Magnoliopsida</taxon>
        <taxon>eudicotyledons</taxon>
        <taxon>Gunneridae</taxon>
        <taxon>Pentapetalae</taxon>
        <taxon>rosids</taxon>
        <taxon>fabids</taxon>
        <taxon>Rosales</taxon>
        <taxon>Rosaceae</taxon>
        <taxon>Amygdaloideae</taxon>
        <taxon>Amygdaleae</taxon>
        <taxon>Prunus</taxon>
    </lineage>
</organism>
<dbReference type="FunFam" id="3.40.50.300:FF:000929">
    <property type="entry name" value="DNA helicase"/>
    <property type="match status" value="1"/>
</dbReference>
<dbReference type="InterPro" id="IPR027925">
    <property type="entry name" value="MCM_N"/>
</dbReference>
<dbReference type="Gene3D" id="2.40.50.140">
    <property type="entry name" value="Nucleic acid-binding proteins"/>
    <property type="match status" value="1"/>
</dbReference>
<dbReference type="GO" id="GO:0043138">
    <property type="term" value="F:3'-5' DNA helicase activity"/>
    <property type="evidence" value="ECO:0007669"/>
    <property type="project" value="TreeGrafter"/>
</dbReference>
<comment type="subcellular location">
    <subcellularLocation>
        <location evidence="1">Nucleus</location>
    </subcellularLocation>
</comment>
<dbReference type="InterPro" id="IPR008048">
    <property type="entry name" value="MCM5"/>
</dbReference>
<evidence type="ECO:0000256" key="14">
    <source>
        <dbReference type="ARBA" id="ARBA00073496"/>
    </source>
</evidence>
<dbReference type="PROSITE" id="PS50051">
    <property type="entry name" value="MCM_2"/>
    <property type="match status" value="1"/>
</dbReference>
<dbReference type="PROSITE" id="PS00847">
    <property type="entry name" value="MCM_1"/>
    <property type="match status" value="1"/>
</dbReference>
<dbReference type="PANTHER" id="PTHR11630:SF42">
    <property type="entry name" value="DNA REPLICATION LICENSING FACTOR MCM5"/>
    <property type="match status" value="1"/>
</dbReference>
<evidence type="ECO:0000256" key="11">
    <source>
        <dbReference type="ARBA" id="ARBA00023306"/>
    </source>
</evidence>
<dbReference type="EMBL" id="CAEKDK010000007">
    <property type="protein sequence ID" value="CAB4288745.1"/>
    <property type="molecule type" value="Genomic_DNA"/>
</dbReference>
<keyword evidence="6" id="KW-0378">Hydrolase</keyword>
<keyword evidence="5 17" id="KW-0547">Nucleotide-binding</keyword>
<dbReference type="SUPFAM" id="SSF50249">
    <property type="entry name" value="Nucleic acid-binding proteins"/>
    <property type="match status" value="1"/>
</dbReference>
<evidence type="ECO:0000256" key="15">
    <source>
        <dbReference type="ARBA" id="ARBA00074936"/>
    </source>
</evidence>
<dbReference type="GO" id="GO:0003697">
    <property type="term" value="F:single-stranded DNA binding"/>
    <property type="evidence" value="ECO:0007669"/>
    <property type="project" value="TreeGrafter"/>
</dbReference>
<dbReference type="PRINTS" id="PR01661">
    <property type="entry name" value="MCMPROTEIN5"/>
</dbReference>
<dbReference type="InterPro" id="IPR018525">
    <property type="entry name" value="MCM_CS"/>
</dbReference>
<dbReference type="Proteomes" id="UP000507222">
    <property type="component" value="Unassembled WGS sequence"/>
</dbReference>
<comment type="catalytic activity">
    <reaction evidence="12">
        <text>ATP + H2O = ADP + phosphate + H(+)</text>
        <dbReference type="Rhea" id="RHEA:13065"/>
        <dbReference type="ChEBI" id="CHEBI:15377"/>
        <dbReference type="ChEBI" id="CHEBI:15378"/>
        <dbReference type="ChEBI" id="CHEBI:30616"/>
        <dbReference type="ChEBI" id="CHEBI:43474"/>
        <dbReference type="ChEBI" id="CHEBI:456216"/>
        <dbReference type="EC" id="3.6.4.12"/>
    </reaction>
</comment>
<evidence type="ECO:0000256" key="4">
    <source>
        <dbReference type="ARBA" id="ARBA00022705"/>
    </source>
</evidence>
<evidence type="ECO:0000256" key="2">
    <source>
        <dbReference type="ARBA" id="ARBA00008010"/>
    </source>
</evidence>
<proteinExistence type="inferred from homology"/>
<dbReference type="GO" id="GO:0016787">
    <property type="term" value="F:hydrolase activity"/>
    <property type="evidence" value="ECO:0007669"/>
    <property type="project" value="UniProtKB-KW"/>
</dbReference>
<evidence type="ECO:0000256" key="9">
    <source>
        <dbReference type="ARBA" id="ARBA00023125"/>
    </source>
</evidence>
<evidence type="ECO:0000256" key="10">
    <source>
        <dbReference type="ARBA" id="ARBA00023242"/>
    </source>
</evidence>
<dbReference type="AlphaFoldDB" id="A0A6J5VN38"/>
<evidence type="ECO:0000256" key="6">
    <source>
        <dbReference type="ARBA" id="ARBA00022801"/>
    </source>
</evidence>
<keyword evidence="4" id="KW-0235">DNA replication</keyword>
<dbReference type="InterPro" id="IPR001208">
    <property type="entry name" value="MCM_dom"/>
</dbReference>
<dbReference type="Pfam" id="PF01266">
    <property type="entry name" value="DAO"/>
    <property type="match status" value="1"/>
</dbReference>
<dbReference type="SUPFAM" id="SSF51971">
    <property type="entry name" value="Nucleotide-binding domain"/>
    <property type="match status" value="1"/>
</dbReference>
<dbReference type="FunFam" id="3.30.1640.10:FF:000016">
    <property type="entry name" value="DNA helicase"/>
    <property type="match status" value="1"/>
</dbReference>
<dbReference type="InterPro" id="IPR041562">
    <property type="entry name" value="MCM_lid"/>
</dbReference>
<gene>
    <name evidence="19" type="ORF">CURHAP_LOCUS46981</name>
</gene>
<evidence type="ECO:0000256" key="16">
    <source>
        <dbReference type="ARBA" id="ARBA00078189"/>
    </source>
</evidence>
<dbReference type="GO" id="GO:0017116">
    <property type="term" value="F:single-stranded DNA helicase activity"/>
    <property type="evidence" value="ECO:0007669"/>
    <property type="project" value="TreeGrafter"/>
</dbReference>
<dbReference type="PANTHER" id="PTHR11630">
    <property type="entry name" value="DNA REPLICATION LICENSING FACTOR MCM FAMILY MEMBER"/>
    <property type="match status" value="1"/>
</dbReference>
<sequence>MSGWDEGAIYYSDQAQSLGGDSGDPGSNAAAATRHSALQKFKEFIRSFETQKNVFSYRESLLHNPKYLLVDIEDLDAFDADLVAKLRNSPADYLPLFENAAGQVLANLKTKVPGNEGQLEERVPEDVQILLTSKEDPASMRRLGAQCISKLVKVAGITIAASRVKAKATYVIVMCKNCKNVQRVPCRPGLGGAIVPRSCNHIPQPGEEPCPLDPWVVVPDKSKYVDQQTLKLQENPEDVPTGELPRNILLSVDRHLVQTIVPGTRLTIMGIYSIYQASNSSTSHKGAVAVRQPYIRVVGIEEANDAHSRGPASFTQEEIEEFKKFAAEPDVYTSICSKIAPSIFGHDDVKKAVACLMFGGSRKNLPDGVKLRGDINVLLLGDPSTAKSQFLKFVEKTAPIAVYTSGKGSSAAGLTASVIRDSSSREFYLEGGAMVLADGGVVCIDEFDKMRSEDRVAIHEAMEQQTISIAKAGITTVLNSRTSVLAAANPPSGRYDDLKTAQDNIDLQTTILSRFDLIFIVKDIRMYSQDKIIASHIIKVHASAGAALGDNRVVSKEENWLKRYIQYCRTECHPRLSEPASKKLQDNYVKIRQDMRQQANETGEATAIPITVRQLEAIVRLSEALAKMKLCHVATEDNVKEAIRLFTVSTMDAAKSGINQQINLTAEMANEIKQAETQIRRRVGIGNHISERKLIDELTRMGMNESIVRRALIIMHQRDEVEYKRERRLILLYIITSIGSTQSNAKGKLRAVIAGVTEEVDTIRNPKEPSIRGIGGGRMGHGVHSTRGTTLPFSCYSCSVRSSSSVSLTQRQRPPSLGPSYVRYAVLGAGFAGLSVAWHLLKQSPKDSRIRIDIYDEVGIGGGASGVSGGLLHPYSPKAKLLWRAADCWNESLNLLSVAEAAAAAASAAQNPNEDDLLPIVRRRGILRPALSMKNLMLLKDNAQNCLASCRIETIDNDAAQNLLPSICVPFNTSFYMPEAVNIHPQRYLQALFLACQNLVKELYSDGFGVKELHLHKSSVHKLLDLEGAKADLLPELCGRLPLRTCRGVVAHLQLPDHLREEYPSLGPSILSDAWLAVQGPRNLYMGSTWEWKSRNSSPNVCADEATEALNELLPKACAIFPALKDWSFAGARAGLRAMPPLTPHGSLPLLGCVNDIVGENRTSNYWLFGGLGSRGLLYHGWLGKLMAQAVLSCSEELIPDELTSWKKRRQ</sequence>
<dbReference type="Gene3D" id="3.30.9.10">
    <property type="entry name" value="D-Amino Acid Oxidase, subunit A, domain 2"/>
    <property type="match status" value="1"/>
</dbReference>
<dbReference type="InterPro" id="IPR033762">
    <property type="entry name" value="MCM_OB"/>
</dbReference>
<protein>
    <recommendedName>
        <fullName evidence="14">DNA replication licensing factor MCM5</fullName>
        <ecNumber evidence="3">3.6.4.12</ecNumber>
    </recommendedName>
    <alternativeName>
        <fullName evidence="15">DNA replication licensing factor mcm5</fullName>
    </alternativeName>
    <alternativeName>
        <fullName evidence="16">Minichromosome maintenance protein 5</fullName>
    </alternativeName>
</protein>
<dbReference type="EC" id="3.6.4.12" evidence="3"/>
<dbReference type="Gene3D" id="3.40.50.300">
    <property type="entry name" value="P-loop containing nucleotide triphosphate hydrolases"/>
    <property type="match status" value="1"/>
</dbReference>
<evidence type="ECO:0000313" key="19">
    <source>
        <dbReference type="EMBL" id="CAB4288745.1"/>
    </source>
</evidence>
<dbReference type="Pfam" id="PF17207">
    <property type="entry name" value="MCM_OB"/>
    <property type="match status" value="1"/>
</dbReference>
<dbReference type="GO" id="GO:0006270">
    <property type="term" value="P:DNA replication initiation"/>
    <property type="evidence" value="ECO:0007669"/>
    <property type="project" value="InterPro"/>
</dbReference>
<dbReference type="Gene3D" id="3.30.1640.10">
    <property type="entry name" value="mini-chromosome maintenance (MCM) complex, chain A, domain 1"/>
    <property type="match status" value="1"/>
</dbReference>
<evidence type="ECO:0000256" key="8">
    <source>
        <dbReference type="ARBA" id="ARBA00022840"/>
    </source>
</evidence>
<evidence type="ECO:0000256" key="5">
    <source>
        <dbReference type="ARBA" id="ARBA00022741"/>
    </source>
</evidence>
<dbReference type="GO" id="GO:0000347">
    <property type="term" value="C:THO complex"/>
    <property type="evidence" value="ECO:0007669"/>
    <property type="project" value="UniProtKB-ARBA"/>
</dbReference>
<evidence type="ECO:0000256" key="12">
    <source>
        <dbReference type="ARBA" id="ARBA00047995"/>
    </source>
</evidence>
<dbReference type="InterPro" id="IPR036188">
    <property type="entry name" value="FAD/NAD-bd_sf"/>
</dbReference>
<dbReference type="InterPro" id="IPR006076">
    <property type="entry name" value="FAD-dep_OxRdtase"/>
</dbReference>
<evidence type="ECO:0000256" key="17">
    <source>
        <dbReference type="RuleBase" id="RU004070"/>
    </source>
</evidence>
<evidence type="ECO:0000313" key="20">
    <source>
        <dbReference type="Proteomes" id="UP000507222"/>
    </source>
</evidence>
<feature type="domain" description="MCM C-terminal AAA(+) ATPase" evidence="18">
    <location>
        <begin position="331"/>
        <end position="537"/>
    </location>
</feature>
<dbReference type="GO" id="GO:0005524">
    <property type="term" value="F:ATP binding"/>
    <property type="evidence" value="ECO:0007669"/>
    <property type="project" value="UniProtKB-KW"/>
</dbReference>
<dbReference type="Pfam" id="PF00493">
    <property type="entry name" value="MCM"/>
    <property type="match status" value="1"/>
</dbReference>
<dbReference type="CDD" id="cd17756">
    <property type="entry name" value="MCM5"/>
    <property type="match status" value="1"/>
</dbReference>
<evidence type="ECO:0000256" key="7">
    <source>
        <dbReference type="ARBA" id="ARBA00022806"/>
    </source>
</evidence>
<dbReference type="FunFam" id="2.20.28.10:FF:000005">
    <property type="entry name" value="DNA helicase"/>
    <property type="match status" value="1"/>
</dbReference>
<dbReference type="Pfam" id="PF17855">
    <property type="entry name" value="MCM_lid"/>
    <property type="match status" value="1"/>
</dbReference>
<evidence type="ECO:0000256" key="3">
    <source>
        <dbReference type="ARBA" id="ARBA00012551"/>
    </source>
</evidence>
<evidence type="ECO:0000256" key="13">
    <source>
        <dbReference type="ARBA" id="ARBA00053280"/>
    </source>
</evidence>
<evidence type="ECO:0000259" key="18">
    <source>
        <dbReference type="PROSITE" id="PS50051"/>
    </source>
</evidence>
<accession>A0A6J5VN38</accession>
<dbReference type="InterPro" id="IPR027417">
    <property type="entry name" value="P-loop_NTPase"/>
</dbReference>
<reference evidence="19 20" key="1">
    <citation type="submission" date="2020-05" db="EMBL/GenBank/DDBJ databases">
        <authorList>
            <person name="Campoy J."/>
            <person name="Schneeberger K."/>
            <person name="Spophaly S."/>
        </authorList>
    </citation>
    <scope>NUCLEOTIDE SEQUENCE [LARGE SCALE GENOMIC DNA]</scope>
    <source>
        <strain evidence="19">PruArmRojPasFocal</strain>
    </source>
</reference>
<name>A0A6J5VN38_PRUAR</name>
<keyword evidence="7" id="KW-0347">Helicase</keyword>
<dbReference type="InterPro" id="IPR031327">
    <property type="entry name" value="MCM"/>
</dbReference>
<dbReference type="PRINTS" id="PR01657">
    <property type="entry name" value="MCMFAMILY"/>
</dbReference>
<dbReference type="GO" id="GO:0003688">
    <property type="term" value="F:DNA replication origin binding"/>
    <property type="evidence" value="ECO:0007669"/>
    <property type="project" value="InterPro"/>
</dbReference>